<dbReference type="Gene3D" id="3.40.50.10420">
    <property type="entry name" value="NagB/RpiA/CoA transferase-like"/>
    <property type="match status" value="1"/>
</dbReference>
<comment type="caution">
    <text evidence="5">The sequence shown here is derived from an EMBL/GenBank/DDBJ whole genome shotgun (WGS) entry which is preliminary data.</text>
</comment>
<comment type="catalytic activity">
    <reaction evidence="4">
        <text>(6S)-5-formyl-5,6,7,8-tetrahydrofolate + ATP = (6R)-5,10-methenyltetrahydrofolate + ADP + phosphate</text>
        <dbReference type="Rhea" id="RHEA:10488"/>
        <dbReference type="ChEBI" id="CHEBI:30616"/>
        <dbReference type="ChEBI" id="CHEBI:43474"/>
        <dbReference type="ChEBI" id="CHEBI:57455"/>
        <dbReference type="ChEBI" id="CHEBI:57457"/>
        <dbReference type="ChEBI" id="CHEBI:456216"/>
        <dbReference type="EC" id="6.3.3.2"/>
    </reaction>
</comment>
<proteinExistence type="inferred from homology"/>
<dbReference type="Pfam" id="PF01812">
    <property type="entry name" value="5-FTHF_cyc-lig"/>
    <property type="match status" value="1"/>
</dbReference>
<dbReference type="Proteomes" id="UP000663992">
    <property type="component" value="Unassembled WGS sequence"/>
</dbReference>
<keyword evidence="2 4" id="KW-0547">Nucleotide-binding</keyword>
<dbReference type="EC" id="6.3.3.2" evidence="4"/>
<evidence type="ECO:0000256" key="3">
    <source>
        <dbReference type="ARBA" id="ARBA00022840"/>
    </source>
</evidence>
<organism evidence="5 6">
    <name type="scientific">Bowmanella yangjiangensis</name>
    <dbReference type="NCBI Taxonomy" id="2811230"/>
    <lineage>
        <taxon>Bacteria</taxon>
        <taxon>Pseudomonadati</taxon>
        <taxon>Pseudomonadota</taxon>
        <taxon>Gammaproteobacteria</taxon>
        <taxon>Alteromonadales</taxon>
        <taxon>Alteromonadaceae</taxon>
        <taxon>Bowmanella</taxon>
    </lineage>
</organism>
<dbReference type="PANTHER" id="PTHR23407">
    <property type="entry name" value="ATPASE INHIBITOR/5-FORMYLTETRAHYDROFOLATE CYCLO-LIGASE"/>
    <property type="match status" value="1"/>
</dbReference>
<evidence type="ECO:0000313" key="5">
    <source>
        <dbReference type="EMBL" id="MBN7819539.1"/>
    </source>
</evidence>
<evidence type="ECO:0000256" key="2">
    <source>
        <dbReference type="ARBA" id="ARBA00022741"/>
    </source>
</evidence>
<dbReference type="GO" id="GO:0030272">
    <property type="term" value="F:5-formyltetrahydrofolate cyclo-ligase activity"/>
    <property type="evidence" value="ECO:0007669"/>
    <property type="project" value="UniProtKB-EC"/>
</dbReference>
<keyword evidence="4" id="KW-0479">Metal-binding</keyword>
<dbReference type="InterPro" id="IPR024185">
    <property type="entry name" value="FTHF_cligase-like_sf"/>
</dbReference>
<keyword evidence="4" id="KW-0460">Magnesium</keyword>
<keyword evidence="3 4" id="KW-0067">ATP-binding</keyword>
<accession>A0ABS3CSQ3</accession>
<sequence>MSVSSPNSLRQHYRACRNALSLQEQRQAANCLVEQCMELAAFQQATRVALYLANDGELNPCELINHCWQQGKAVYLPVLHPFTPGNLVFVHYHPSSPMVANKYGIAEPRVSSTSICPLPWLDIVFTPLVAFDKSGNRMGMGGGYYDRTLRPVERDELKVDVIGLAHNCQQCDNLPVQPWDIPMHKIITPGKIFHFQSR</sequence>
<reference evidence="5 6" key="1">
    <citation type="submission" date="2021-03" db="EMBL/GenBank/DDBJ databases">
        <title>novel species isolated from a fishpond in China.</title>
        <authorList>
            <person name="Lu H."/>
            <person name="Cai Z."/>
        </authorList>
    </citation>
    <scope>NUCLEOTIDE SEQUENCE [LARGE SCALE GENOMIC DNA]</scope>
    <source>
        <strain evidence="5 6">Y57</strain>
    </source>
</reference>
<keyword evidence="6" id="KW-1185">Reference proteome</keyword>
<evidence type="ECO:0000256" key="4">
    <source>
        <dbReference type="RuleBase" id="RU361279"/>
    </source>
</evidence>
<dbReference type="NCBIfam" id="TIGR02727">
    <property type="entry name" value="MTHFS_bact"/>
    <property type="match status" value="1"/>
</dbReference>
<dbReference type="RefSeq" id="WP_206593359.1">
    <property type="nucleotide sequence ID" value="NZ_JAFKCS010000004.1"/>
</dbReference>
<keyword evidence="5" id="KW-0436">Ligase</keyword>
<comment type="similarity">
    <text evidence="1 4">Belongs to the 5-formyltetrahydrofolate cyclo-ligase family.</text>
</comment>
<protein>
    <recommendedName>
        <fullName evidence="4">5-formyltetrahydrofolate cyclo-ligase</fullName>
        <ecNumber evidence="4">6.3.3.2</ecNumber>
    </recommendedName>
</protein>
<dbReference type="PANTHER" id="PTHR23407:SF1">
    <property type="entry name" value="5-FORMYLTETRAHYDROFOLATE CYCLO-LIGASE"/>
    <property type="match status" value="1"/>
</dbReference>
<dbReference type="InterPro" id="IPR037171">
    <property type="entry name" value="NagB/RpiA_transferase-like"/>
</dbReference>
<dbReference type="SUPFAM" id="SSF100950">
    <property type="entry name" value="NagB/RpiA/CoA transferase-like"/>
    <property type="match status" value="1"/>
</dbReference>
<evidence type="ECO:0000256" key="1">
    <source>
        <dbReference type="ARBA" id="ARBA00010638"/>
    </source>
</evidence>
<name>A0ABS3CSQ3_9ALTE</name>
<dbReference type="PIRSF" id="PIRSF006806">
    <property type="entry name" value="FTHF_cligase"/>
    <property type="match status" value="1"/>
</dbReference>
<evidence type="ECO:0000313" key="6">
    <source>
        <dbReference type="Proteomes" id="UP000663992"/>
    </source>
</evidence>
<dbReference type="EMBL" id="JAFKCS010000004">
    <property type="protein sequence ID" value="MBN7819539.1"/>
    <property type="molecule type" value="Genomic_DNA"/>
</dbReference>
<comment type="cofactor">
    <cofactor evidence="4">
        <name>Mg(2+)</name>
        <dbReference type="ChEBI" id="CHEBI:18420"/>
    </cofactor>
</comment>
<dbReference type="InterPro" id="IPR002698">
    <property type="entry name" value="FTHF_cligase"/>
</dbReference>
<gene>
    <name evidence="5" type="ORF">J0A65_06660</name>
</gene>